<dbReference type="EMBL" id="CP052757">
    <property type="protein sequence ID" value="QJW37099.1"/>
    <property type="molecule type" value="Genomic_DNA"/>
</dbReference>
<evidence type="ECO:0000313" key="2">
    <source>
        <dbReference type="Proteomes" id="UP000451354"/>
    </source>
</evidence>
<dbReference type="RefSeq" id="WP_154798912.1">
    <property type="nucleotide sequence ID" value="NZ_CP052757.1"/>
</dbReference>
<protein>
    <submittedName>
        <fullName evidence="1">Uncharacterized protein</fullName>
    </submittedName>
</protein>
<accession>A0A6M5UK95</accession>
<dbReference type="OrthoDB" id="5148059at2"/>
<reference evidence="2" key="1">
    <citation type="journal article" date="2022" name="Int. J. Syst. Evol. Microbiol.">
        <title>Cellulosimicrobium protaetiae sp. nov., isolated from the gut of the larva of Protaetia brevitarsis seulensis.</title>
        <authorList>
            <person name="Le Han H."/>
            <person name="Nguyen T.T.H."/>
            <person name="Li Z."/>
            <person name="Shin N.R."/>
            <person name="Kim S.G."/>
        </authorList>
    </citation>
    <scope>NUCLEOTIDE SEQUENCE [LARGE SCALE GENOMIC DNA]</scope>
    <source>
        <strain evidence="2">BI34</strain>
    </source>
</reference>
<dbReference type="Proteomes" id="UP000451354">
    <property type="component" value="Chromosome"/>
</dbReference>
<evidence type="ECO:0000313" key="1">
    <source>
        <dbReference type="EMBL" id="QJW37099.1"/>
    </source>
</evidence>
<dbReference type="KEGG" id="cprt:FIC82_013805"/>
<gene>
    <name evidence="1" type="ORF">FIC82_013805</name>
</gene>
<proteinExistence type="predicted"/>
<name>A0A6M5UK95_9MICO</name>
<sequence length="71" mass="7694">MSVIEKWISVVCPDCGGPARARVLHVIAWGAIPTSAIPHHVSIVCEHLCTISGFDAKETVRVCPHCRVYIG</sequence>
<dbReference type="AlphaFoldDB" id="A0A6M5UK95"/>
<organism evidence="1 2">
    <name type="scientific">Cellulosimicrobium protaetiae</name>
    <dbReference type="NCBI Taxonomy" id="2587808"/>
    <lineage>
        <taxon>Bacteria</taxon>
        <taxon>Bacillati</taxon>
        <taxon>Actinomycetota</taxon>
        <taxon>Actinomycetes</taxon>
        <taxon>Micrococcales</taxon>
        <taxon>Promicromonosporaceae</taxon>
        <taxon>Cellulosimicrobium</taxon>
    </lineage>
</organism>
<keyword evidence="2" id="KW-1185">Reference proteome</keyword>